<keyword evidence="2" id="KW-0812">Transmembrane</keyword>
<protein>
    <recommendedName>
        <fullName evidence="3">VTT domain-containing protein</fullName>
    </recommendedName>
</protein>
<keyword evidence="2" id="KW-0472">Membrane</keyword>
<name>A0A367ZIP8_9BACT</name>
<evidence type="ECO:0000313" key="4">
    <source>
        <dbReference type="EMBL" id="RCK77900.1"/>
    </source>
</evidence>
<dbReference type="EMBL" id="QOQW01000031">
    <property type="protein sequence ID" value="RCK77900.1"/>
    <property type="molecule type" value="Genomic_DNA"/>
</dbReference>
<accession>A0A367ZIP8</accession>
<feature type="transmembrane region" description="Helical" evidence="2">
    <location>
        <begin position="87"/>
        <end position="107"/>
    </location>
</feature>
<feature type="compositionally biased region" description="Low complexity" evidence="1">
    <location>
        <begin position="11"/>
        <end position="27"/>
    </location>
</feature>
<reference evidence="4 5" key="1">
    <citation type="submission" date="2018-05" db="EMBL/GenBank/DDBJ databases">
        <title>A metagenomic window into the 2 km-deep terrestrial subsurface aquifer revealed taxonomically and functionally diverse microbial community comprising novel uncultured bacterial lineages.</title>
        <authorList>
            <person name="Kadnikov V.V."/>
            <person name="Mardanov A.V."/>
            <person name="Beletsky A.V."/>
            <person name="Banks D."/>
            <person name="Pimenov N.V."/>
            <person name="Frank Y.A."/>
            <person name="Karnachuk O.V."/>
            <person name="Ravin N.V."/>
        </authorList>
    </citation>
    <scope>NUCLEOTIDE SEQUENCE [LARGE SCALE GENOMIC DNA]</scope>
    <source>
        <strain evidence="4">BY5</strain>
    </source>
</reference>
<dbReference type="PANTHER" id="PTHR42709:SF11">
    <property type="entry name" value="DEDA FAMILY PROTEIN"/>
    <property type="match status" value="1"/>
</dbReference>
<dbReference type="Proteomes" id="UP000252355">
    <property type="component" value="Unassembled WGS sequence"/>
</dbReference>
<evidence type="ECO:0000313" key="5">
    <source>
        <dbReference type="Proteomes" id="UP000252355"/>
    </source>
</evidence>
<dbReference type="InterPro" id="IPR051311">
    <property type="entry name" value="DedA_domain"/>
</dbReference>
<dbReference type="GO" id="GO:0005886">
    <property type="term" value="C:plasma membrane"/>
    <property type="evidence" value="ECO:0007669"/>
    <property type="project" value="TreeGrafter"/>
</dbReference>
<dbReference type="PANTHER" id="PTHR42709">
    <property type="entry name" value="ALKALINE PHOSPHATASE LIKE PROTEIN"/>
    <property type="match status" value="1"/>
</dbReference>
<feature type="transmembrane region" description="Helical" evidence="2">
    <location>
        <begin position="232"/>
        <end position="254"/>
    </location>
</feature>
<organism evidence="4 5">
    <name type="scientific">Candidatus Ozemobacter sibiricus</name>
    <dbReference type="NCBI Taxonomy" id="2268124"/>
    <lineage>
        <taxon>Bacteria</taxon>
        <taxon>Candidatus Ozemobacteria</taxon>
        <taxon>Candidatus Ozemobacterales</taxon>
        <taxon>Candidatus Ozemobacteraceae</taxon>
        <taxon>Candidatus Ozemobacter</taxon>
    </lineage>
</organism>
<evidence type="ECO:0000256" key="2">
    <source>
        <dbReference type="SAM" id="Phobius"/>
    </source>
</evidence>
<feature type="region of interest" description="Disordered" evidence="1">
    <location>
        <begin position="1"/>
        <end position="27"/>
    </location>
</feature>
<sequence>MSTESPNGSQPPAVGPAAPAIPAAPLPAASEGARGAAAAAPAVAAPAPAVAAPAPAVAAVPSAPATAPAAPAAGPAEPVWRTRLTRLAGWGIIAFLIGSVIVLHDDVKAWAQVKAQDMGLLGLFIAVFLTDSVIQPIPPDIFAFGAGFGDLPVWEVGMVAGVASTTGGMASYFIGRVVGPWRFRRWFGRTLFKMARAAYRNYGALTIFIGAVTPVPYSAICWVGGIYRVSPWVVLITSFLSRTGRFLLMGWFGAAV</sequence>
<gene>
    <name evidence="4" type="ORF">OZSIB_2059</name>
</gene>
<evidence type="ECO:0000256" key="1">
    <source>
        <dbReference type="SAM" id="MobiDB-lite"/>
    </source>
</evidence>
<keyword evidence="2" id="KW-1133">Transmembrane helix</keyword>
<feature type="transmembrane region" description="Helical" evidence="2">
    <location>
        <begin position="157"/>
        <end position="178"/>
    </location>
</feature>
<comment type="caution">
    <text evidence="4">The sequence shown here is derived from an EMBL/GenBank/DDBJ whole genome shotgun (WGS) entry which is preliminary data.</text>
</comment>
<dbReference type="Pfam" id="PF09335">
    <property type="entry name" value="VTT_dom"/>
    <property type="match status" value="1"/>
</dbReference>
<feature type="transmembrane region" description="Helical" evidence="2">
    <location>
        <begin position="119"/>
        <end position="137"/>
    </location>
</feature>
<evidence type="ECO:0000259" key="3">
    <source>
        <dbReference type="Pfam" id="PF09335"/>
    </source>
</evidence>
<dbReference type="AlphaFoldDB" id="A0A367ZIP8"/>
<feature type="compositionally biased region" description="Polar residues" evidence="1">
    <location>
        <begin position="1"/>
        <end position="10"/>
    </location>
</feature>
<dbReference type="InterPro" id="IPR032816">
    <property type="entry name" value="VTT_dom"/>
</dbReference>
<proteinExistence type="predicted"/>
<feature type="domain" description="VTT" evidence="3">
    <location>
        <begin position="140"/>
        <end position="253"/>
    </location>
</feature>
<feature type="transmembrane region" description="Helical" evidence="2">
    <location>
        <begin position="199"/>
        <end position="220"/>
    </location>
</feature>